<dbReference type="SUPFAM" id="SSF47240">
    <property type="entry name" value="Ferritin-like"/>
    <property type="match status" value="1"/>
</dbReference>
<dbReference type="GO" id="GO:0046872">
    <property type="term" value="F:metal ion binding"/>
    <property type="evidence" value="ECO:0007669"/>
    <property type="project" value="InterPro"/>
</dbReference>
<dbReference type="CDD" id="cd00657">
    <property type="entry name" value="Ferritin_like"/>
    <property type="match status" value="1"/>
</dbReference>
<dbReference type="EMBL" id="CP159485">
    <property type="protein sequence ID" value="XCI29502.1"/>
    <property type="molecule type" value="Genomic_DNA"/>
</dbReference>
<feature type="compositionally biased region" description="Low complexity" evidence="1">
    <location>
        <begin position="75"/>
        <end position="87"/>
    </location>
</feature>
<feature type="compositionally biased region" description="Polar residues" evidence="1">
    <location>
        <begin position="56"/>
        <end position="68"/>
    </location>
</feature>
<evidence type="ECO:0000313" key="3">
    <source>
        <dbReference type="EMBL" id="XCI29502.1"/>
    </source>
</evidence>
<feature type="region of interest" description="Disordered" evidence="1">
    <location>
        <begin position="56"/>
        <end position="126"/>
    </location>
</feature>
<evidence type="ECO:0000259" key="2">
    <source>
        <dbReference type="Pfam" id="PF02915"/>
    </source>
</evidence>
<dbReference type="InterPro" id="IPR012851">
    <property type="entry name" value="Spore_coat_CotF-like"/>
</dbReference>
<dbReference type="RefSeq" id="WP_353894050.1">
    <property type="nucleotide sequence ID" value="NZ_CP159485.1"/>
</dbReference>
<dbReference type="Gene3D" id="1.20.120.660">
    <property type="entry name" value="IL-4 antagonist (De novo design) like domain"/>
    <property type="match status" value="2"/>
</dbReference>
<dbReference type="AlphaFoldDB" id="A0AAU8HVW7"/>
<dbReference type="InterPro" id="IPR009078">
    <property type="entry name" value="Ferritin-like_SF"/>
</dbReference>
<dbReference type="Pfam" id="PF02915">
    <property type="entry name" value="Rubrerythrin"/>
    <property type="match status" value="1"/>
</dbReference>
<protein>
    <submittedName>
        <fullName evidence="3">Spore coat protein</fullName>
    </submittedName>
</protein>
<keyword evidence="3" id="KW-0946">Virion</keyword>
<evidence type="ECO:0000256" key="1">
    <source>
        <dbReference type="SAM" id="MobiDB-lite"/>
    </source>
</evidence>
<dbReference type="Pfam" id="PF07875">
    <property type="entry name" value="Coat_F"/>
    <property type="match status" value="1"/>
</dbReference>
<feature type="domain" description="Rubrerythrin diiron-binding" evidence="2">
    <location>
        <begin position="17"/>
        <end position="59"/>
    </location>
</feature>
<reference evidence="3" key="2">
    <citation type="submission" date="2024-06" db="EMBL/GenBank/DDBJ databases">
        <authorList>
            <person name="Petrova K.O."/>
            <person name="Toshchakov S.V."/>
            <person name="Boltjanskaja Y.V."/>
            <person name="Kevbrin V.V."/>
        </authorList>
    </citation>
    <scope>NUCLEOTIDE SEQUENCE</scope>
    <source>
        <strain evidence="3">Z-710</strain>
    </source>
</reference>
<sequence length="185" mass="20833">MITLSQKEESLLNELSQHEELCIEKYTNYAQKAQDPQLAQLFQSLAQKEQQHYDSVQTLLQGQIPQNAQGGGQQGQSQQGSGQQGQSQGQGQGMQGQQNQSGQMSQQQGSQGSQQSSQSQQQNNPDSSLLEDMLMTEKYVSSYYDTAVFEMSNSQVRQVLQHIQQEEQQHGEEIYNYMSEKGLYN</sequence>
<organism evidence="3">
    <name type="scientific">Proteinivorax hydrogeniformans</name>
    <dbReference type="NCBI Taxonomy" id="1826727"/>
    <lineage>
        <taxon>Bacteria</taxon>
        <taxon>Bacillati</taxon>
        <taxon>Bacillota</taxon>
        <taxon>Clostridia</taxon>
        <taxon>Eubacteriales</taxon>
        <taxon>Proteinivoracaceae</taxon>
        <taxon>Proteinivorax</taxon>
    </lineage>
</organism>
<name>A0AAU8HVW7_9FIRM</name>
<feature type="compositionally biased region" description="Low complexity" evidence="1">
    <location>
        <begin position="95"/>
        <end position="123"/>
    </location>
</feature>
<dbReference type="InterPro" id="IPR003251">
    <property type="entry name" value="Rr_diiron-bd_dom"/>
</dbReference>
<accession>A0AAU8HVW7</accession>
<keyword evidence="3" id="KW-0167">Capsid protein</keyword>
<gene>
    <name evidence="3" type="ORF">PRVXH_000825</name>
</gene>
<reference evidence="3" key="1">
    <citation type="journal article" date="2018" name="Antonie Van Leeuwenhoek">
        <title>Proteinivorax hydrogeniformans sp. nov., an anaerobic, haloalkaliphilic bacterium fermenting proteinaceous compounds with high hydrogen production.</title>
        <authorList>
            <person name="Boltyanskaya Y."/>
            <person name="Detkova E."/>
            <person name="Pimenov N."/>
            <person name="Kevbrin V."/>
        </authorList>
    </citation>
    <scope>NUCLEOTIDE SEQUENCE</scope>
    <source>
        <strain evidence="3">Z-710</strain>
    </source>
</reference>
<dbReference type="GO" id="GO:0016491">
    <property type="term" value="F:oxidoreductase activity"/>
    <property type="evidence" value="ECO:0007669"/>
    <property type="project" value="InterPro"/>
</dbReference>
<proteinExistence type="predicted"/>